<keyword evidence="1" id="KW-1133">Transmembrane helix</keyword>
<feature type="signal peptide" evidence="2">
    <location>
        <begin position="1"/>
        <end position="30"/>
    </location>
</feature>
<dbReference type="WBParaSite" id="maker-uti_cns_0048522-snap-gene-0.8-mRNA-1">
    <property type="protein sequence ID" value="maker-uti_cns_0048522-snap-gene-0.8-mRNA-1"/>
    <property type="gene ID" value="maker-uti_cns_0048522-snap-gene-0.8"/>
</dbReference>
<keyword evidence="1" id="KW-0472">Membrane</keyword>
<dbReference type="Proteomes" id="UP000095280">
    <property type="component" value="Unplaced"/>
</dbReference>
<keyword evidence="1" id="KW-0812">Transmembrane</keyword>
<accession>A0A1I8HIE3</accession>
<keyword evidence="3" id="KW-1185">Reference proteome</keyword>
<name>A0A1I8HIE3_9PLAT</name>
<dbReference type="WBParaSite" id="maker-uti_cns_0006407-snap-gene-0.8-mRNA-1">
    <property type="protein sequence ID" value="maker-uti_cns_0006407-snap-gene-0.8-mRNA-1"/>
    <property type="gene ID" value="maker-uti_cns_0006407-snap-gene-0.8"/>
</dbReference>
<evidence type="ECO:0000313" key="3">
    <source>
        <dbReference type="Proteomes" id="UP000095280"/>
    </source>
</evidence>
<dbReference type="WBParaSite" id="maker-uti_cns_0048523-snap-gene-0.16-mRNA-1">
    <property type="protein sequence ID" value="maker-uti_cns_0048523-snap-gene-0.16-mRNA-1"/>
    <property type="gene ID" value="maker-uti_cns_0048523-snap-gene-0.16"/>
</dbReference>
<dbReference type="WBParaSite" id="maker-uti_cns_0003371-snap-gene-0.5-mRNA-1">
    <property type="protein sequence ID" value="maker-uti_cns_0003371-snap-gene-0.5-mRNA-1"/>
    <property type="gene ID" value="maker-uti_cns_0003371-snap-gene-0.5"/>
</dbReference>
<organism evidence="3 5">
    <name type="scientific">Macrostomum lignano</name>
    <dbReference type="NCBI Taxonomy" id="282301"/>
    <lineage>
        <taxon>Eukaryota</taxon>
        <taxon>Metazoa</taxon>
        <taxon>Spiralia</taxon>
        <taxon>Lophotrochozoa</taxon>
        <taxon>Platyhelminthes</taxon>
        <taxon>Rhabditophora</taxon>
        <taxon>Macrostomorpha</taxon>
        <taxon>Macrostomida</taxon>
        <taxon>Macrostomidae</taxon>
        <taxon>Macrostomum</taxon>
    </lineage>
</organism>
<feature type="transmembrane region" description="Helical" evidence="1">
    <location>
        <begin position="56"/>
        <end position="80"/>
    </location>
</feature>
<evidence type="ECO:0000256" key="2">
    <source>
        <dbReference type="SAM" id="SignalP"/>
    </source>
</evidence>
<evidence type="ECO:0000313" key="4">
    <source>
        <dbReference type="WBParaSite" id="maker-uti_cns_0003371-snap-gene-0.5-mRNA-1"/>
    </source>
</evidence>
<feature type="chain" id="PRO_5011395036" evidence="2">
    <location>
        <begin position="31"/>
        <end position="100"/>
    </location>
</feature>
<reference evidence="4 5" key="1">
    <citation type="submission" date="2016-11" db="UniProtKB">
        <authorList>
            <consortium name="WormBaseParasite"/>
        </authorList>
    </citation>
    <scope>IDENTIFICATION</scope>
</reference>
<evidence type="ECO:0000313" key="5">
    <source>
        <dbReference type="WBParaSite" id="maker-uti_cns_0006407-snap-gene-0.8-mRNA-1"/>
    </source>
</evidence>
<evidence type="ECO:0000256" key="1">
    <source>
        <dbReference type="SAM" id="Phobius"/>
    </source>
</evidence>
<proteinExistence type="predicted"/>
<sequence>MAAEWSLPAKGPVLTITLLMFVTLLDSAIAEANSCKTEDAKIIKEMQRLLERELPLGILFLLPGIAFAMVTLYCFTYLAIYIRGPLLHPEFDSQFPTHLR</sequence>
<keyword evidence="2" id="KW-0732">Signal</keyword>
<protein>
    <submittedName>
        <fullName evidence="4 5">Uncharacterized protein</fullName>
    </submittedName>
</protein>
<dbReference type="AlphaFoldDB" id="A0A1I8HIE3"/>